<proteinExistence type="predicted"/>
<evidence type="ECO:0000313" key="4">
    <source>
        <dbReference type="Proteomes" id="UP000029453"/>
    </source>
</evidence>
<keyword evidence="1" id="KW-0472">Membrane</keyword>
<dbReference type="Gene3D" id="3.40.710.10">
    <property type="entry name" value="DD-peptidase/beta-lactamase superfamily"/>
    <property type="match status" value="1"/>
</dbReference>
<gene>
    <name evidence="3" type="ORF">PPOP_1609</name>
</gene>
<accession>M9L9T5</accession>
<dbReference type="Proteomes" id="UP000029453">
    <property type="component" value="Unassembled WGS sequence"/>
</dbReference>
<dbReference type="PANTHER" id="PTHR35333:SF3">
    <property type="entry name" value="BETA-LACTAMASE-TYPE TRANSPEPTIDASE FOLD CONTAINING PROTEIN"/>
    <property type="match status" value="1"/>
</dbReference>
<organism evidence="3 4">
    <name type="scientific">Paenibacillus popilliae ATCC 14706</name>
    <dbReference type="NCBI Taxonomy" id="1212764"/>
    <lineage>
        <taxon>Bacteria</taxon>
        <taxon>Bacillati</taxon>
        <taxon>Bacillota</taxon>
        <taxon>Bacilli</taxon>
        <taxon>Bacillales</taxon>
        <taxon>Paenibacillaceae</taxon>
        <taxon>Paenibacillus</taxon>
    </lineage>
</organism>
<dbReference type="PANTHER" id="PTHR35333">
    <property type="entry name" value="BETA-LACTAMASE"/>
    <property type="match status" value="1"/>
</dbReference>
<dbReference type="AlphaFoldDB" id="M9L9T5"/>
<feature type="domain" description="Beta-lactamase class A catalytic" evidence="2">
    <location>
        <begin position="56"/>
        <end position="171"/>
    </location>
</feature>
<evidence type="ECO:0000259" key="2">
    <source>
        <dbReference type="Pfam" id="PF13354"/>
    </source>
</evidence>
<evidence type="ECO:0000313" key="3">
    <source>
        <dbReference type="EMBL" id="GAC42252.1"/>
    </source>
</evidence>
<reference evidence="3 4" key="1">
    <citation type="submission" date="2012-10" db="EMBL/GenBank/DDBJ databases">
        <title>Draft Genome Sequence of Paenibacillus popilliae ATCC 14706T.</title>
        <authorList>
            <person name="Iiyama K."/>
            <person name="Mori K."/>
            <person name="Mon H."/>
            <person name="Chieda Y."/>
            <person name="Lee J.M."/>
            <person name="Kusakabe T."/>
            <person name="Tashiro K."/>
            <person name="Asano S."/>
            <person name="Yasunaga-Aoki C."/>
            <person name="Shimizu S."/>
        </authorList>
    </citation>
    <scope>NUCLEOTIDE SEQUENCE [LARGE SCALE GENOMIC DNA]</scope>
    <source>
        <strain evidence="3 4">ATCC 14706</strain>
    </source>
</reference>
<dbReference type="EMBL" id="BALG01000080">
    <property type="protein sequence ID" value="GAC42252.1"/>
    <property type="molecule type" value="Genomic_DNA"/>
</dbReference>
<dbReference type="InterPro" id="IPR045155">
    <property type="entry name" value="Beta-lactam_cat"/>
</dbReference>
<dbReference type="Pfam" id="PF13354">
    <property type="entry name" value="Beta-lactamase2"/>
    <property type="match status" value="1"/>
</dbReference>
<dbReference type="GO" id="GO:0030655">
    <property type="term" value="P:beta-lactam antibiotic catabolic process"/>
    <property type="evidence" value="ECO:0007669"/>
    <property type="project" value="InterPro"/>
</dbReference>
<dbReference type="InterPro" id="IPR000871">
    <property type="entry name" value="Beta-lactam_class-A"/>
</dbReference>
<name>M9L9T5_PAEPP</name>
<dbReference type="RefSeq" id="WP_006285658.1">
    <property type="nucleotide sequence ID" value="NZ_BALG01000080.1"/>
</dbReference>
<dbReference type="SUPFAM" id="SSF56601">
    <property type="entry name" value="beta-lactamase/transpeptidase-like"/>
    <property type="match status" value="1"/>
</dbReference>
<feature type="transmembrane region" description="Helical" evidence="1">
    <location>
        <begin position="6"/>
        <end position="24"/>
    </location>
</feature>
<dbReference type="InterPro" id="IPR012338">
    <property type="entry name" value="Beta-lactam/transpept-like"/>
</dbReference>
<protein>
    <submittedName>
        <fullName evidence="3">Beta-lactamase</fullName>
    </submittedName>
</protein>
<comment type="caution">
    <text evidence="3">The sequence shown here is derived from an EMBL/GenBank/DDBJ whole genome shotgun (WGS) entry which is preliminary data.</text>
</comment>
<evidence type="ECO:0000256" key="1">
    <source>
        <dbReference type="SAM" id="Phobius"/>
    </source>
</evidence>
<keyword evidence="1" id="KW-0812">Transmembrane</keyword>
<dbReference type="GO" id="GO:0046677">
    <property type="term" value="P:response to antibiotic"/>
    <property type="evidence" value="ECO:0007669"/>
    <property type="project" value="InterPro"/>
</dbReference>
<keyword evidence="4" id="KW-1185">Reference proteome</keyword>
<dbReference type="GO" id="GO:0008800">
    <property type="term" value="F:beta-lactamase activity"/>
    <property type="evidence" value="ECO:0007669"/>
    <property type="project" value="InterPro"/>
</dbReference>
<dbReference type="OrthoDB" id="975092at2"/>
<sequence length="370" mass="42390">MTYLYIAAIAIVVMVTAYFGRAAALKKRDEKKTEEHVLAFIKNNPDKASMYAYVNGNTFIDYQSHRNMPLASTVKIMIAIEYAKQVTSNKIDANESVPLNHLDKYYIPNTDGNAHPSWLTSLPSQAASDGCVSIHEVVCGMIAFSSNANMEYLIDYLGLDNINRTIEQLQLDYHDPLFFLSSSFLLPFYMKEKEKWKRKELNNRIKQMPYKEYMEHAQDIHHFLTHASPTERSAAFHRFIRANLRLQRIMSCKLPCSTTKDYATVMKRLHLGDGLCTAQICETVRTIMNRKLSPHSKFSYLGSKGGSTISIYNDALFSKDIDGNTFDLALFFHDFSEVDEMWLNKKINLFLHKFLVDTAFRPKVADTLAP</sequence>
<keyword evidence="1" id="KW-1133">Transmembrane helix</keyword>